<dbReference type="AlphaFoldDB" id="A0A3N4PNN1"/>
<dbReference type="NCBIfam" id="TIGR00857">
    <property type="entry name" value="pyrC_multi"/>
    <property type="match status" value="1"/>
</dbReference>
<dbReference type="RefSeq" id="WP_123849576.1">
    <property type="nucleotide sequence ID" value="NZ_RPDH01000003.1"/>
</dbReference>
<dbReference type="Gene3D" id="3.20.20.140">
    <property type="entry name" value="Metal-dependent hydrolases"/>
    <property type="match status" value="1"/>
</dbReference>
<dbReference type="PANTHER" id="PTHR43668">
    <property type="entry name" value="ALLANTOINASE"/>
    <property type="match status" value="1"/>
</dbReference>
<sequence length="422" mass="45642">MQILIKSAKIIAPLSPLHGQTQDIFIQNGVITNIADNIAAADGAKVITGNNLHVSSGWMDVFAQFCDPGQEYKEDLSSGANAAAKGGFTTVMIVPNTQPALHTKTQIEYVLSKTRYGAVTVLPIGAISKNLEGTSLAEMYEMRQTGAIAFSDGLKPVQASGIMLKALQYVKAFNGTVIQLPDDTSISGHGLMHEGIFSTQLGMPGKPAIAEEIMIRRDLELAKYTGSNIHFTAVSTRKSVELIAAAKADGIKVTCSVTPYHLLFTEADMVTYNSFLKVNPPLRSADDVQALKDAIKSGIVDCIATHHQPQDWDAKQVEFEYAKNGMTGLESCFGALRKALPDVPLDRLITMLTTSPRAIFGLPETAIAKDAIADLTCFEPDEKYTFTDQHIGSKSRNTPFLGMELTGKAKAIVHNKLLFENH</sequence>
<evidence type="ECO:0000313" key="4">
    <source>
        <dbReference type="Proteomes" id="UP000278351"/>
    </source>
</evidence>
<feature type="domain" description="Dihydroorotase catalytic" evidence="2">
    <location>
        <begin position="59"/>
        <end position="238"/>
    </location>
</feature>
<name>A0A3N4PNN1_9BACT</name>
<proteinExistence type="predicted"/>
<keyword evidence="4" id="KW-1185">Reference proteome</keyword>
<dbReference type="PANTHER" id="PTHR43668:SF2">
    <property type="entry name" value="ALLANTOINASE"/>
    <property type="match status" value="1"/>
</dbReference>
<evidence type="ECO:0000313" key="3">
    <source>
        <dbReference type="EMBL" id="RPE05927.1"/>
    </source>
</evidence>
<dbReference type="EMBL" id="RPDH01000003">
    <property type="protein sequence ID" value="RPE05927.1"/>
    <property type="molecule type" value="Genomic_DNA"/>
</dbReference>
<reference evidence="3 4" key="1">
    <citation type="submission" date="2018-11" db="EMBL/GenBank/DDBJ databases">
        <title>Chitinophaga lutea sp.nov., isolate from arsenic contaminated soil.</title>
        <authorList>
            <person name="Zong Y."/>
        </authorList>
    </citation>
    <scope>NUCLEOTIDE SEQUENCE [LARGE SCALE GENOMIC DNA]</scope>
    <source>
        <strain evidence="3 4">ZY74</strain>
    </source>
</reference>
<dbReference type="GO" id="GO:0006221">
    <property type="term" value="P:pyrimidine nucleotide biosynthetic process"/>
    <property type="evidence" value="ECO:0007669"/>
    <property type="project" value="UniProtKB-KW"/>
</dbReference>
<accession>A0A3N4PNN1</accession>
<dbReference type="GO" id="GO:0005737">
    <property type="term" value="C:cytoplasm"/>
    <property type="evidence" value="ECO:0007669"/>
    <property type="project" value="TreeGrafter"/>
</dbReference>
<dbReference type="InterPro" id="IPR050138">
    <property type="entry name" value="DHOase/Allantoinase_Hydrolase"/>
</dbReference>
<dbReference type="InterPro" id="IPR024403">
    <property type="entry name" value="DHOase_cat"/>
</dbReference>
<dbReference type="InterPro" id="IPR011059">
    <property type="entry name" value="Metal-dep_hydrolase_composite"/>
</dbReference>
<protein>
    <submittedName>
        <fullName evidence="3">Dihydroorotase</fullName>
    </submittedName>
</protein>
<gene>
    <name evidence="3" type="ORF">EGT74_26590</name>
</gene>
<dbReference type="SUPFAM" id="SSF51338">
    <property type="entry name" value="Composite domain of metallo-dependent hydrolases"/>
    <property type="match status" value="1"/>
</dbReference>
<dbReference type="GO" id="GO:0006145">
    <property type="term" value="P:purine nucleobase catabolic process"/>
    <property type="evidence" value="ECO:0007669"/>
    <property type="project" value="TreeGrafter"/>
</dbReference>
<dbReference type="InterPro" id="IPR004722">
    <property type="entry name" value="DHOase"/>
</dbReference>
<organism evidence="3 4">
    <name type="scientific">Chitinophaga lutea</name>
    <dbReference type="NCBI Taxonomy" id="2488634"/>
    <lineage>
        <taxon>Bacteria</taxon>
        <taxon>Pseudomonadati</taxon>
        <taxon>Bacteroidota</taxon>
        <taxon>Chitinophagia</taxon>
        <taxon>Chitinophagales</taxon>
        <taxon>Chitinophagaceae</taxon>
        <taxon>Chitinophaga</taxon>
    </lineage>
</organism>
<dbReference type="InterPro" id="IPR032466">
    <property type="entry name" value="Metal_Hydrolase"/>
</dbReference>
<dbReference type="Proteomes" id="UP000278351">
    <property type="component" value="Unassembled WGS sequence"/>
</dbReference>
<dbReference type="CDD" id="cd01317">
    <property type="entry name" value="DHOase_IIa"/>
    <property type="match status" value="1"/>
</dbReference>
<comment type="caution">
    <text evidence="3">The sequence shown here is derived from an EMBL/GenBank/DDBJ whole genome shotgun (WGS) entry which is preliminary data.</text>
</comment>
<dbReference type="OrthoDB" id="9765462at2"/>
<dbReference type="Pfam" id="PF12890">
    <property type="entry name" value="DHOase"/>
    <property type="match status" value="1"/>
</dbReference>
<evidence type="ECO:0000256" key="1">
    <source>
        <dbReference type="ARBA" id="ARBA00022975"/>
    </source>
</evidence>
<dbReference type="Gene3D" id="2.30.40.10">
    <property type="entry name" value="Urease, subunit C, domain 1"/>
    <property type="match status" value="1"/>
</dbReference>
<dbReference type="GO" id="GO:0046872">
    <property type="term" value="F:metal ion binding"/>
    <property type="evidence" value="ECO:0007669"/>
    <property type="project" value="InterPro"/>
</dbReference>
<evidence type="ECO:0000259" key="2">
    <source>
        <dbReference type="Pfam" id="PF12890"/>
    </source>
</evidence>
<dbReference type="GO" id="GO:0004038">
    <property type="term" value="F:allantoinase activity"/>
    <property type="evidence" value="ECO:0007669"/>
    <property type="project" value="TreeGrafter"/>
</dbReference>
<dbReference type="SUPFAM" id="SSF51556">
    <property type="entry name" value="Metallo-dependent hydrolases"/>
    <property type="match status" value="1"/>
</dbReference>
<dbReference type="GO" id="GO:0004151">
    <property type="term" value="F:dihydroorotase activity"/>
    <property type="evidence" value="ECO:0007669"/>
    <property type="project" value="InterPro"/>
</dbReference>
<keyword evidence="1" id="KW-0665">Pyrimidine biosynthesis</keyword>